<evidence type="ECO:0000313" key="2">
    <source>
        <dbReference type="Proteomes" id="UP000501926"/>
    </source>
</evidence>
<dbReference type="EMBL" id="CP049055">
    <property type="protein sequence ID" value="QII12445.1"/>
    <property type="molecule type" value="Genomic_DNA"/>
</dbReference>
<protein>
    <submittedName>
        <fullName evidence="1">Uncharacterized protein</fullName>
    </submittedName>
</protein>
<accession>A0A6G7GSG0</accession>
<proteinExistence type="predicted"/>
<reference evidence="1 2" key="1">
    <citation type="submission" date="2020-02" db="EMBL/GenBank/DDBJ databases">
        <title>Newly sequenced genome of strain CSTR1 showed variability in Candidatus Kuenenia stuttgartiensis genomes.</title>
        <authorList>
            <person name="Ding C."/>
            <person name="Adrian L."/>
        </authorList>
    </citation>
    <scope>NUCLEOTIDE SEQUENCE [LARGE SCALE GENOMIC DNA]</scope>
    <source>
        <strain evidence="1 2">CSTR1</strain>
    </source>
</reference>
<dbReference type="AlphaFoldDB" id="A0A6G7GSG0"/>
<gene>
    <name evidence="1" type="ORF">KsCSTR_30660</name>
</gene>
<sequence>MGLSSYDVVLLSMSHGRHGRSLPHCYYPDAPGRTTGCS</sequence>
<dbReference type="Proteomes" id="UP000501926">
    <property type="component" value="Chromosome"/>
</dbReference>
<evidence type="ECO:0000313" key="1">
    <source>
        <dbReference type="EMBL" id="QII12445.1"/>
    </source>
</evidence>
<organism evidence="1 2">
    <name type="scientific">Kuenenia stuttgartiensis</name>
    <dbReference type="NCBI Taxonomy" id="174633"/>
    <lineage>
        <taxon>Bacteria</taxon>
        <taxon>Pseudomonadati</taxon>
        <taxon>Planctomycetota</taxon>
        <taxon>Candidatus Brocadiia</taxon>
        <taxon>Candidatus Brocadiales</taxon>
        <taxon>Candidatus Brocadiaceae</taxon>
        <taxon>Candidatus Kuenenia</taxon>
    </lineage>
</organism>
<name>A0A6G7GSG0_KUEST</name>